<dbReference type="CDD" id="cd03680">
    <property type="entry name" value="MM_CoA_mutase_ICM_like"/>
    <property type="match status" value="1"/>
</dbReference>
<reference evidence="3 4" key="1">
    <citation type="submission" date="2021-04" db="EMBL/GenBank/DDBJ databases">
        <title>Complete genome sequence of Stygiolobus sp. KN-1.</title>
        <authorList>
            <person name="Nakamura K."/>
            <person name="Sakai H."/>
            <person name="Kurosawa N."/>
        </authorList>
    </citation>
    <scope>NUCLEOTIDE SEQUENCE [LARGE SCALE GENOMIC DNA]</scope>
    <source>
        <strain evidence="3 4">KN-1</strain>
    </source>
</reference>
<dbReference type="GeneID" id="66162575"/>
<keyword evidence="1" id="KW-0413">Isomerase</keyword>
<name>A0A8D5ZHA6_9CREN</name>
<dbReference type="KEGG" id="csty:KN1_08210"/>
<dbReference type="Proteomes" id="UP000825123">
    <property type="component" value="Chromosome"/>
</dbReference>
<dbReference type="GO" id="GO:0031419">
    <property type="term" value="F:cobalamin binding"/>
    <property type="evidence" value="ECO:0007669"/>
    <property type="project" value="InterPro"/>
</dbReference>
<protein>
    <submittedName>
        <fullName evidence="3">Methylmalonyl-CoA mutase</fullName>
    </submittedName>
</protein>
<dbReference type="PANTHER" id="PTHR48101">
    <property type="entry name" value="METHYLMALONYL-COA MUTASE, MITOCHONDRIAL-RELATED"/>
    <property type="match status" value="1"/>
</dbReference>
<dbReference type="AlphaFoldDB" id="A0A8D5ZHA6"/>
<proteinExistence type="predicted"/>
<dbReference type="EMBL" id="AP024597">
    <property type="protein sequence ID" value="BCU69524.1"/>
    <property type="molecule type" value="Genomic_DNA"/>
</dbReference>
<dbReference type="RefSeq" id="WP_221289543.1">
    <property type="nucleotide sequence ID" value="NZ_AP024597.1"/>
</dbReference>
<dbReference type="InterPro" id="IPR006099">
    <property type="entry name" value="MeMalonylCoA_mutase_a/b_cat"/>
</dbReference>
<sequence>MDTDEKIKESLQKWEEKVLNPWLSKRPERKKSFMTPSGIEVNRLYTPLDLKGSYSEKIGFPGEYPFTRGIYPTMYRGRLWTIRQYAGFGSAEDTNARFRKLLQAGQTGLSMAFDLPTQLGLDPDHVLAFTEVGVVGVSMFHWKEMDLVMSGIPMDKVTTSMTINATAIELLSMYVATAESRGVNRNVLDGTVQNDILKEYIARKNFIYPPEPSMRYAIDLIEYSAKNIPKWYPISISGYHIREAGADAVLEVAFTLADGIEYVRKTAERGIPVDDFASKLSFFFAGYTNIFEEVAKFRAARRMWAKIMKDWFNAKKPDSMMLRFHTQTGGAELTAQQPEINIIRTTLQALAAVLGGTQSLHVNSYDEALALPSEKAAKIAIRVQQIIAYESGAAESIDPLAGSYYIEWLTDEIEERAWKIIDQIEKMGGMMKAIERGYPQAEIANSAYRIQKMIETGDMVKVGVNMFYEPDWIGTTEVFRVNPQIRDRIMERLKKYRTERDEIKWRDSLNELRKAAEKERENLFPYILTAIKSGATVGEISSTLREVWGEYKEPAIF</sequence>
<evidence type="ECO:0000313" key="4">
    <source>
        <dbReference type="Proteomes" id="UP000825123"/>
    </source>
</evidence>
<accession>A0A8D5ZHA6</accession>
<feature type="domain" description="Methylmalonyl-CoA mutase alpha/beta chain catalytic" evidence="2">
    <location>
        <begin position="35"/>
        <end position="550"/>
    </location>
</feature>
<dbReference type="InterPro" id="IPR006098">
    <property type="entry name" value="MMCoA_mutase_a_cat"/>
</dbReference>
<dbReference type="GO" id="GO:0004494">
    <property type="term" value="F:methylmalonyl-CoA mutase activity"/>
    <property type="evidence" value="ECO:0007669"/>
    <property type="project" value="InterPro"/>
</dbReference>
<evidence type="ECO:0000256" key="1">
    <source>
        <dbReference type="ARBA" id="ARBA00023235"/>
    </source>
</evidence>
<evidence type="ECO:0000259" key="2">
    <source>
        <dbReference type="Pfam" id="PF01642"/>
    </source>
</evidence>
<dbReference type="NCBIfam" id="TIGR00641">
    <property type="entry name" value="acid_CoA_mut_N"/>
    <property type="match status" value="1"/>
</dbReference>
<gene>
    <name evidence="3" type="ORF">KN1_08210</name>
</gene>
<keyword evidence="4" id="KW-1185">Reference proteome</keyword>
<dbReference type="Gene3D" id="3.20.20.240">
    <property type="entry name" value="Methylmalonyl-CoA mutase"/>
    <property type="match status" value="1"/>
</dbReference>
<dbReference type="SUPFAM" id="SSF51703">
    <property type="entry name" value="Cobalamin (vitamin B12)-dependent enzymes"/>
    <property type="match status" value="1"/>
</dbReference>
<dbReference type="PANTHER" id="PTHR48101:SF1">
    <property type="entry name" value="METHYLMALONYL-COA MUTASE, LARGE SUBUNIT"/>
    <property type="match status" value="1"/>
</dbReference>
<evidence type="ECO:0000313" key="3">
    <source>
        <dbReference type="EMBL" id="BCU69524.1"/>
    </source>
</evidence>
<dbReference type="Pfam" id="PF01642">
    <property type="entry name" value="MM_CoA_mutase"/>
    <property type="match status" value="1"/>
</dbReference>
<organism evidence="3 4">
    <name type="scientific">Stygiolobus caldivivus</name>
    <dbReference type="NCBI Taxonomy" id="2824673"/>
    <lineage>
        <taxon>Archaea</taxon>
        <taxon>Thermoproteota</taxon>
        <taxon>Thermoprotei</taxon>
        <taxon>Sulfolobales</taxon>
        <taxon>Sulfolobaceae</taxon>
        <taxon>Stygiolobus</taxon>
    </lineage>
</organism>
<dbReference type="InterPro" id="IPR016176">
    <property type="entry name" value="Cbl-dep_enz_cat"/>
</dbReference>